<evidence type="ECO:0000313" key="1">
    <source>
        <dbReference type="EMBL" id="QIG73988.1"/>
    </source>
</evidence>
<evidence type="ECO:0000313" key="2">
    <source>
        <dbReference type="Proteomes" id="UP000646667"/>
    </source>
</evidence>
<name>A0A7S5V020_9CAUD</name>
<organism evidence="1 2">
    <name type="scientific">Rhizobium phage RHph_N34</name>
    <dbReference type="NCBI Taxonomy" id="2509586"/>
    <lineage>
        <taxon>Viruses</taxon>
        <taxon>Duplodnaviria</taxon>
        <taxon>Heunggongvirae</taxon>
        <taxon>Uroviricota</taxon>
        <taxon>Caudoviricetes</taxon>
        <taxon>Pootjesviridae</taxon>
        <taxon>Staniewskivirinae</taxon>
        <taxon>Trinifflemingvirus</taxon>
        <taxon>Trinifflemingvirus N34</taxon>
    </lineage>
</organism>
<sequence length="169" mass="20093">MSNKKFSRFSSETPEVELPSHSDWFGYFGPKSCAMIAITLASQLPREFVYQQASLVYLPSKWQTYGTPLHIMRKILVKMNVKFVHHSDRLTCDWIEDRKYREFYGMKKPVYMTEAQFKRSNKCDKNKTYIVCNHEHAWVIKNGVTLDPVWFVENKQNSRRRIEDVIEIC</sequence>
<dbReference type="EMBL" id="MN988534">
    <property type="protein sequence ID" value="QIG73988.1"/>
    <property type="molecule type" value="Genomic_DNA"/>
</dbReference>
<proteinExistence type="predicted"/>
<protein>
    <submittedName>
        <fullName evidence="1">Uncharacterized protein</fullName>
    </submittedName>
</protein>
<keyword evidence="2" id="KW-1185">Reference proteome</keyword>
<reference evidence="1 2" key="1">
    <citation type="submission" date="2020-01" db="EMBL/GenBank/DDBJ databases">
        <title>Patterns of diversity and host range of bacteriophage communities associated with bean-nodulatin bacteria.</title>
        <authorList>
            <person name="Vann Cauwenberghe J."/>
            <person name="Santamaria R.I."/>
            <person name="Bustos P."/>
            <person name="Juarez S."/>
            <person name="Gonzalez V."/>
        </authorList>
    </citation>
    <scope>NUCLEOTIDE SEQUENCE [LARGE SCALE GENOMIC DNA]</scope>
    <source>
        <strain evidence="2">RHph</strain>
    </source>
</reference>
<gene>
    <name evidence="1" type="ORF">EVC06_213</name>
</gene>
<accession>A0A7S5V020</accession>
<dbReference type="Proteomes" id="UP000646667">
    <property type="component" value="Segment"/>
</dbReference>